<keyword evidence="3" id="KW-0813">Transport</keyword>
<comment type="function">
    <text evidence="9">Involved in beta-(1--&gt;2)glucan export. Transmembrane domains (TMD) form a pore in the inner membrane and the ATP-binding domain (NBD) is responsible for energy generation.</text>
</comment>
<feature type="region of interest" description="Disordered" evidence="10">
    <location>
        <begin position="1"/>
        <end position="27"/>
    </location>
</feature>
<evidence type="ECO:0000256" key="6">
    <source>
        <dbReference type="ARBA" id="ARBA00022840"/>
    </source>
</evidence>
<keyword evidence="13" id="KW-1185">Reference proteome</keyword>
<evidence type="ECO:0000256" key="4">
    <source>
        <dbReference type="ARBA" id="ARBA00022475"/>
    </source>
</evidence>
<feature type="compositionally biased region" description="Polar residues" evidence="10">
    <location>
        <begin position="1"/>
        <end position="12"/>
    </location>
</feature>
<dbReference type="InterPro" id="IPR003439">
    <property type="entry name" value="ABC_transporter-like_ATP-bd"/>
</dbReference>
<dbReference type="GO" id="GO:0005524">
    <property type="term" value="F:ATP binding"/>
    <property type="evidence" value="ECO:0007669"/>
    <property type="project" value="UniProtKB-KW"/>
</dbReference>
<dbReference type="Pfam" id="PF00005">
    <property type="entry name" value="ABC_tran"/>
    <property type="match status" value="1"/>
</dbReference>
<dbReference type="SMART" id="SM00382">
    <property type="entry name" value="AAA"/>
    <property type="match status" value="1"/>
</dbReference>
<keyword evidence="5" id="KW-0547">Nucleotide-binding</keyword>
<evidence type="ECO:0000256" key="9">
    <source>
        <dbReference type="ARBA" id="ARBA00024722"/>
    </source>
</evidence>
<reference evidence="12 13" key="1">
    <citation type="submission" date="2020-07" db="EMBL/GenBank/DDBJ databases">
        <title>Bradyrhizobium diversity isolated from nodules of indigenous legumes of Western Australia.</title>
        <authorList>
            <person name="Klepa M.S."/>
        </authorList>
    </citation>
    <scope>NUCLEOTIDE SEQUENCE [LARGE SCALE GENOMIC DNA]</scope>
    <source>
        <strain evidence="12 13">CNPSo 4019</strain>
    </source>
</reference>
<dbReference type="Gene3D" id="3.40.50.300">
    <property type="entry name" value="P-loop containing nucleotide triphosphate hydrolases"/>
    <property type="match status" value="1"/>
</dbReference>
<dbReference type="SUPFAM" id="SSF52540">
    <property type="entry name" value="P-loop containing nucleoside triphosphate hydrolases"/>
    <property type="match status" value="1"/>
</dbReference>
<comment type="subcellular location">
    <subcellularLocation>
        <location evidence="1">Cell membrane</location>
        <topology evidence="1">Peripheral membrane protein</topology>
    </subcellularLocation>
</comment>
<keyword evidence="4" id="KW-1003">Cell membrane</keyword>
<evidence type="ECO:0000256" key="5">
    <source>
        <dbReference type="ARBA" id="ARBA00022741"/>
    </source>
</evidence>
<feature type="domain" description="ABC transporter" evidence="11">
    <location>
        <begin position="40"/>
        <end position="282"/>
    </location>
</feature>
<dbReference type="PIRSF" id="PIRSF039085">
    <property type="entry name" value="ABC_ATPase_HisP"/>
    <property type="match status" value="1"/>
</dbReference>
<dbReference type="PANTHER" id="PTHR43166:SF9">
    <property type="entry name" value="GLUTAMATE_ASPARTATE IMPORT ATP-BINDING PROTEIN GLTL"/>
    <property type="match status" value="1"/>
</dbReference>
<evidence type="ECO:0000256" key="1">
    <source>
        <dbReference type="ARBA" id="ARBA00004202"/>
    </source>
</evidence>
<evidence type="ECO:0000313" key="13">
    <source>
        <dbReference type="Proteomes" id="UP001194539"/>
    </source>
</evidence>
<organism evidence="12 13">
    <name type="scientific">Bradyrhizobium diversitatis</name>
    <dbReference type="NCBI Taxonomy" id="2755406"/>
    <lineage>
        <taxon>Bacteria</taxon>
        <taxon>Pseudomonadati</taxon>
        <taxon>Pseudomonadota</taxon>
        <taxon>Alphaproteobacteria</taxon>
        <taxon>Hyphomicrobiales</taxon>
        <taxon>Nitrobacteraceae</taxon>
        <taxon>Bradyrhizobium</taxon>
    </lineage>
</organism>
<dbReference type="InterPro" id="IPR030679">
    <property type="entry name" value="ABC_ATPase_HisP-typ"/>
</dbReference>
<evidence type="ECO:0000259" key="11">
    <source>
        <dbReference type="PROSITE" id="PS50893"/>
    </source>
</evidence>
<dbReference type="PROSITE" id="PS00211">
    <property type="entry name" value="ABC_TRANSPORTER_1"/>
    <property type="match status" value="1"/>
</dbReference>
<dbReference type="InterPro" id="IPR027417">
    <property type="entry name" value="P-loop_NTPase"/>
</dbReference>
<comment type="similarity">
    <text evidence="2">Belongs to the ABC transporter superfamily.</text>
</comment>
<evidence type="ECO:0000313" key="12">
    <source>
        <dbReference type="EMBL" id="MBH5390673.1"/>
    </source>
</evidence>
<evidence type="ECO:0000256" key="8">
    <source>
        <dbReference type="ARBA" id="ARBA00023136"/>
    </source>
</evidence>
<dbReference type="InterPro" id="IPR017871">
    <property type="entry name" value="ABC_transporter-like_CS"/>
</dbReference>
<evidence type="ECO:0000256" key="3">
    <source>
        <dbReference type="ARBA" id="ARBA00022448"/>
    </source>
</evidence>
<evidence type="ECO:0000256" key="7">
    <source>
        <dbReference type="ARBA" id="ARBA00022970"/>
    </source>
</evidence>
<evidence type="ECO:0000256" key="10">
    <source>
        <dbReference type="SAM" id="MobiDB-lite"/>
    </source>
</evidence>
<protein>
    <submittedName>
        <fullName evidence="12">Amino acid ABC transporter ATP-binding protein</fullName>
    </submittedName>
</protein>
<accession>A0ABS0PBI4</accession>
<dbReference type="EMBL" id="JACEGD010000035">
    <property type="protein sequence ID" value="MBH5390673.1"/>
    <property type="molecule type" value="Genomic_DNA"/>
</dbReference>
<name>A0ABS0PBI4_9BRAD</name>
<keyword evidence="6 12" id="KW-0067">ATP-binding</keyword>
<gene>
    <name evidence="12" type="ORF">H1B27_31030</name>
</gene>
<proteinExistence type="inferred from homology"/>
<dbReference type="PROSITE" id="PS50893">
    <property type="entry name" value="ABC_TRANSPORTER_2"/>
    <property type="match status" value="1"/>
</dbReference>
<keyword evidence="7" id="KW-0029">Amino-acid transport</keyword>
<dbReference type="InterPro" id="IPR050086">
    <property type="entry name" value="MetN_ABC_transporter-like"/>
</dbReference>
<dbReference type="Proteomes" id="UP001194539">
    <property type="component" value="Unassembled WGS sequence"/>
</dbReference>
<keyword evidence="8" id="KW-0472">Membrane</keyword>
<sequence>MSRTTELSSAGNRVNPGGVASSERKVDVSTSSKQEPVWAIEFKKICKSFGAFRVLVDLDLKVQPGEKVTLIGPSGSGKTTVLRLAMTLAKPTSGDIRIFGESILFDQAGTLLSSAEEARIRRRCGMVFQQFNLFPHLTVLQNLILAPTTVLKQSKAEAKESALRYLRMVGLEGKVDAYPAQLSGGQQQRIAIARALVMKPEILLLDEITSALDPEIAGEVLDVVRRIARESGVSMLIVTHEMRFAREVSDRIAVFDGGRIIEQGTPEKIFISPESERTRSFLQSVLNH</sequence>
<dbReference type="PANTHER" id="PTHR43166">
    <property type="entry name" value="AMINO ACID IMPORT ATP-BINDING PROTEIN"/>
    <property type="match status" value="1"/>
</dbReference>
<evidence type="ECO:0000256" key="2">
    <source>
        <dbReference type="ARBA" id="ARBA00005417"/>
    </source>
</evidence>
<comment type="caution">
    <text evidence="12">The sequence shown here is derived from an EMBL/GenBank/DDBJ whole genome shotgun (WGS) entry which is preliminary data.</text>
</comment>
<dbReference type="InterPro" id="IPR003593">
    <property type="entry name" value="AAA+_ATPase"/>
</dbReference>